<dbReference type="Pfam" id="PF13765">
    <property type="entry name" value="PRY"/>
    <property type="match status" value="1"/>
</dbReference>
<accession>A0A6I9PGD1</accession>
<dbReference type="InterPro" id="IPR058030">
    <property type="entry name" value="TRIM8/14/16/25/29/45/65_CC"/>
</dbReference>
<feature type="domain" description="B30.2/SPRY" evidence="1">
    <location>
        <begin position="150"/>
        <end position="343"/>
    </location>
</feature>
<dbReference type="InterPro" id="IPR013320">
    <property type="entry name" value="ConA-like_dom_sf"/>
</dbReference>
<reference evidence="3" key="1">
    <citation type="submission" date="2025-08" db="UniProtKB">
        <authorList>
            <consortium name="RefSeq"/>
        </authorList>
    </citation>
    <scope>IDENTIFICATION</scope>
    <source>
        <tissue evidence="3">Muscle</tissue>
    </source>
</reference>
<dbReference type="AlphaFoldDB" id="A0A6I9PGD1"/>
<evidence type="ECO:0000313" key="2">
    <source>
        <dbReference type="Proteomes" id="UP000504611"/>
    </source>
</evidence>
<dbReference type="SUPFAM" id="SSF49899">
    <property type="entry name" value="Concanavalin A-like lectins/glucanases"/>
    <property type="match status" value="1"/>
</dbReference>
<dbReference type="OrthoDB" id="265776at2759"/>
<sequence>MQTRCLITHYPSTLGGSERHLMWQTLRANGSSVDVSQKEASVQVFSDLISSLQRNQAELVEVIEERYRATKQKADGFLTDLRMEVADLQSRSSQLVQLSQSEDHHQCVQTFQTLCSPLNKHWTNVGVHCHLSFQAVRGTVGLLKQKADQIVEELQNEIKMKRMREHAVDLNFDPDTAHCSLIISQDGKQVADAGTEQILPSNPKRFEMYPEALSKEGFTAGKFYYEVQVKGQTEWIVGVVRESYERKKAISMSVEDGGWAIELHNGSYSALTSPIVKMTLKEELQKVGVFVDYDQGVVSFYDVNSKSQIHSYSGFHFTEKMYPYYIYKNNNGTNSAPLIITPVLQTD</sequence>
<dbReference type="SMART" id="SM00449">
    <property type="entry name" value="SPRY"/>
    <property type="match status" value="1"/>
</dbReference>
<dbReference type="Pfam" id="PF00622">
    <property type="entry name" value="SPRY"/>
    <property type="match status" value="1"/>
</dbReference>
<dbReference type="InterPro" id="IPR006574">
    <property type="entry name" value="PRY"/>
</dbReference>
<dbReference type="InterPro" id="IPR003879">
    <property type="entry name" value="Butyrophylin_SPRY"/>
</dbReference>
<dbReference type="Pfam" id="PF25600">
    <property type="entry name" value="TRIM_CC"/>
    <property type="match status" value="1"/>
</dbReference>
<gene>
    <name evidence="3" type="primary">LOC104963020</name>
</gene>
<dbReference type="InterPro" id="IPR043136">
    <property type="entry name" value="B30.2/SPRY_sf"/>
</dbReference>
<dbReference type="SMART" id="SM00589">
    <property type="entry name" value="PRY"/>
    <property type="match status" value="1"/>
</dbReference>
<dbReference type="Proteomes" id="UP000504611">
    <property type="component" value="Unplaced"/>
</dbReference>
<dbReference type="InterPro" id="IPR050143">
    <property type="entry name" value="TRIM/RBCC"/>
</dbReference>
<dbReference type="PROSITE" id="PS50188">
    <property type="entry name" value="B302_SPRY"/>
    <property type="match status" value="1"/>
</dbReference>
<protein>
    <submittedName>
        <fullName evidence="3">Zinc finger protein RFP-like</fullName>
    </submittedName>
</protein>
<dbReference type="PANTHER" id="PTHR24103">
    <property type="entry name" value="E3 UBIQUITIN-PROTEIN LIGASE TRIM"/>
    <property type="match status" value="1"/>
</dbReference>
<proteinExistence type="predicted"/>
<dbReference type="FunFam" id="2.60.120.920:FF:000004">
    <property type="entry name" value="Butyrophilin subfamily 1 member A1"/>
    <property type="match status" value="1"/>
</dbReference>
<dbReference type="PRINTS" id="PR01407">
    <property type="entry name" value="BUTYPHLNCDUF"/>
</dbReference>
<dbReference type="RefSeq" id="XP_010789869.1">
    <property type="nucleotide sequence ID" value="XM_010791567.1"/>
</dbReference>
<name>A0A6I9PGD1_9TELE</name>
<dbReference type="KEGG" id="ncc:104963020"/>
<dbReference type="Gene3D" id="2.60.120.920">
    <property type="match status" value="1"/>
</dbReference>
<dbReference type="GeneID" id="104963020"/>
<dbReference type="InterPro" id="IPR001870">
    <property type="entry name" value="B30.2/SPRY"/>
</dbReference>
<evidence type="ECO:0000259" key="1">
    <source>
        <dbReference type="PROSITE" id="PS50188"/>
    </source>
</evidence>
<evidence type="ECO:0000313" key="3">
    <source>
        <dbReference type="RefSeq" id="XP_010789869.1"/>
    </source>
</evidence>
<dbReference type="InterPro" id="IPR003877">
    <property type="entry name" value="SPRY_dom"/>
</dbReference>
<dbReference type="CDD" id="cd13733">
    <property type="entry name" value="SPRY_PRY_C-I_1"/>
    <property type="match status" value="1"/>
</dbReference>
<keyword evidence="2" id="KW-1185">Reference proteome</keyword>
<organism evidence="2 3">
    <name type="scientific">Notothenia coriiceps</name>
    <name type="common">black rockcod</name>
    <dbReference type="NCBI Taxonomy" id="8208"/>
    <lineage>
        <taxon>Eukaryota</taxon>
        <taxon>Metazoa</taxon>
        <taxon>Chordata</taxon>
        <taxon>Craniata</taxon>
        <taxon>Vertebrata</taxon>
        <taxon>Euteleostomi</taxon>
        <taxon>Actinopterygii</taxon>
        <taxon>Neopterygii</taxon>
        <taxon>Teleostei</taxon>
        <taxon>Neoteleostei</taxon>
        <taxon>Acanthomorphata</taxon>
        <taxon>Eupercaria</taxon>
        <taxon>Perciformes</taxon>
        <taxon>Notothenioidei</taxon>
        <taxon>Nototheniidae</taxon>
        <taxon>Notothenia</taxon>
    </lineage>
</organism>